<sequence>MSLWDSYRNLSPRTRLFIGGGVMAYAAFGLLASDQIERFLGWTATDEDRKRLREEQLPRVSVIDRREK</sequence>
<dbReference type="EMBL" id="JAAQHG020000015">
    <property type="protein sequence ID" value="KAL1586222.1"/>
    <property type="molecule type" value="Genomic_DNA"/>
</dbReference>
<comment type="caution">
    <text evidence="2">The sequence shown here is derived from an EMBL/GenBank/DDBJ whole genome shotgun (WGS) entry which is preliminary data.</text>
</comment>
<dbReference type="RefSeq" id="XP_069229327.1">
    <property type="nucleotide sequence ID" value="XM_069374005.1"/>
</dbReference>
<keyword evidence="1" id="KW-0812">Transmembrane</keyword>
<evidence type="ECO:0000256" key="1">
    <source>
        <dbReference type="SAM" id="Phobius"/>
    </source>
</evidence>
<reference evidence="2 3" key="1">
    <citation type="journal article" date="2020" name="Microbiol. Resour. Announc.">
        <title>Draft Genome Sequence of a Cladosporium Species Isolated from the Mesophotic Ascidian Didemnum maculosum.</title>
        <authorList>
            <person name="Gioti A."/>
            <person name="Siaperas R."/>
            <person name="Nikolaivits E."/>
            <person name="Le Goff G."/>
            <person name="Ouazzani J."/>
            <person name="Kotoulas G."/>
            <person name="Topakas E."/>
        </authorList>
    </citation>
    <scope>NUCLEOTIDE SEQUENCE [LARGE SCALE GENOMIC DNA]</scope>
    <source>
        <strain evidence="2 3">TM138-S3</strain>
    </source>
</reference>
<keyword evidence="3" id="KW-1185">Reference proteome</keyword>
<dbReference type="Proteomes" id="UP000803884">
    <property type="component" value="Unassembled WGS sequence"/>
</dbReference>
<name>A0AB34KQZ1_9PEZI</name>
<evidence type="ECO:0000313" key="2">
    <source>
        <dbReference type="EMBL" id="KAL1586222.1"/>
    </source>
</evidence>
<proteinExistence type="predicted"/>
<feature type="transmembrane region" description="Helical" evidence="1">
    <location>
        <begin position="16"/>
        <end position="33"/>
    </location>
</feature>
<keyword evidence="1" id="KW-0472">Membrane</keyword>
<gene>
    <name evidence="2" type="ORF">WHR41_05400</name>
</gene>
<dbReference type="AlphaFoldDB" id="A0AB34KQZ1"/>
<accession>A0AB34KQZ1</accession>
<protein>
    <submittedName>
        <fullName evidence="2">Uncharacterized protein</fullName>
    </submittedName>
</protein>
<keyword evidence="1" id="KW-1133">Transmembrane helix</keyword>
<evidence type="ECO:0000313" key="3">
    <source>
        <dbReference type="Proteomes" id="UP000803884"/>
    </source>
</evidence>
<organism evidence="2 3">
    <name type="scientific">Cladosporium halotolerans</name>
    <dbReference type="NCBI Taxonomy" id="1052096"/>
    <lineage>
        <taxon>Eukaryota</taxon>
        <taxon>Fungi</taxon>
        <taxon>Dikarya</taxon>
        <taxon>Ascomycota</taxon>
        <taxon>Pezizomycotina</taxon>
        <taxon>Dothideomycetes</taxon>
        <taxon>Dothideomycetidae</taxon>
        <taxon>Cladosporiales</taxon>
        <taxon>Cladosporiaceae</taxon>
        <taxon>Cladosporium</taxon>
    </lineage>
</organism>
<dbReference type="GeneID" id="96006843"/>